<evidence type="ECO:0000256" key="1">
    <source>
        <dbReference type="SAM" id="MobiDB-lite"/>
    </source>
</evidence>
<dbReference type="EMBL" id="MFJD01000003">
    <property type="protein sequence ID" value="OGG04377.1"/>
    <property type="molecule type" value="Genomic_DNA"/>
</dbReference>
<proteinExistence type="predicted"/>
<feature type="region of interest" description="Disordered" evidence="1">
    <location>
        <begin position="86"/>
        <end position="112"/>
    </location>
</feature>
<gene>
    <name evidence="2" type="ORF">A2Z33_04370</name>
</gene>
<protein>
    <submittedName>
        <fullName evidence="2">Uncharacterized protein</fullName>
    </submittedName>
</protein>
<sequence>MGIPNRQSGNVRLTRCSGNLKMFPVHRKKKYNTNDCKNMQEVFIFCPPTRFAEDGESRRELRRCEPADLLSAKMECPFLCSPKEMGERKGAPDGSIPRILFLPPAGTEPASSVPESVCQEYLQFRESLLPDLPASGRRES</sequence>
<reference evidence="2 3" key="1">
    <citation type="journal article" date="2016" name="Nat. Commun.">
        <title>Thousands of microbial genomes shed light on interconnected biogeochemical processes in an aquifer system.</title>
        <authorList>
            <person name="Anantharaman K."/>
            <person name="Brown C.T."/>
            <person name="Hug L.A."/>
            <person name="Sharon I."/>
            <person name="Castelle C.J."/>
            <person name="Probst A.J."/>
            <person name="Thomas B.C."/>
            <person name="Singh A."/>
            <person name="Wilkins M.J."/>
            <person name="Karaoz U."/>
            <person name="Brodie E.L."/>
            <person name="Williams K.H."/>
            <person name="Hubbard S.S."/>
            <person name="Banfield J.F."/>
        </authorList>
    </citation>
    <scope>NUCLEOTIDE SEQUENCE [LARGE SCALE GENOMIC DNA]</scope>
</reference>
<evidence type="ECO:0000313" key="2">
    <source>
        <dbReference type="EMBL" id="OGG04377.1"/>
    </source>
</evidence>
<name>A0A1F5YWM4_9BACT</name>
<dbReference type="Proteomes" id="UP000178448">
    <property type="component" value="Unassembled WGS sequence"/>
</dbReference>
<evidence type="ECO:0000313" key="3">
    <source>
        <dbReference type="Proteomes" id="UP000178448"/>
    </source>
</evidence>
<accession>A0A1F5YWM4</accession>
<comment type="caution">
    <text evidence="2">The sequence shown here is derived from an EMBL/GenBank/DDBJ whole genome shotgun (WGS) entry which is preliminary data.</text>
</comment>
<dbReference type="AlphaFoldDB" id="A0A1F5YWM4"/>
<organism evidence="2 3">
    <name type="scientific">Candidatus Gottesmanbacteria bacterium RBG_16_52_11</name>
    <dbReference type="NCBI Taxonomy" id="1798374"/>
    <lineage>
        <taxon>Bacteria</taxon>
        <taxon>Candidatus Gottesmaniibacteriota</taxon>
    </lineage>
</organism>